<dbReference type="GO" id="GO:0043093">
    <property type="term" value="P:FtsZ-dependent cytokinesis"/>
    <property type="evidence" value="ECO:0007669"/>
    <property type="project" value="UniProtKB-UniRule"/>
</dbReference>
<dbReference type="GO" id="GO:0000917">
    <property type="term" value="P:division septum assembly"/>
    <property type="evidence" value="ECO:0007669"/>
    <property type="project" value="UniProtKB-KW"/>
</dbReference>
<comment type="caution">
    <text evidence="8">The sequence shown here is derived from an EMBL/GenBank/DDBJ whole genome shotgun (WGS) entry which is preliminary data.</text>
</comment>
<comment type="similarity">
    <text evidence="6">Belongs to the SepF family.</text>
</comment>
<dbReference type="OrthoDB" id="3731101at2"/>
<comment type="subcellular location">
    <subcellularLocation>
        <location evidence="6">Cytoplasm</location>
    </subcellularLocation>
    <text evidence="6">Localizes to the division site, in a FtsZ-dependent manner.</text>
</comment>
<proteinExistence type="inferred from homology"/>
<protein>
    <recommendedName>
        <fullName evidence="6">Cell division protein SepF</fullName>
    </recommendedName>
</protein>
<accession>A0A7K1LHI5</accession>
<gene>
    <name evidence="6" type="primary">sepF</name>
    <name evidence="8" type="ORF">GMA10_05390</name>
</gene>
<dbReference type="InterPro" id="IPR038594">
    <property type="entry name" value="SepF-like_sf"/>
</dbReference>
<feature type="compositionally biased region" description="Low complexity" evidence="7">
    <location>
        <begin position="21"/>
        <end position="32"/>
    </location>
</feature>
<reference evidence="8 9" key="1">
    <citation type="submission" date="2019-12" db="EMBL/GenBank/DDBJ databases">
        <authorList>
            <person name="Li J."/>
            <person name="Shi Y."/>
            <person name="Xu G."/>
            <person name="Xiao D."/>
            <person name="Ran X."/>
        </authorList>
    </citation>
    <scope>NUCLEOTIDE SEQUENCE [LARGE SCALE GENOMIC DNA]</scope>
    <source>
        <strain evidence="8 9">JCM 15915</strain>
    </source>
</reference>
<dbReference type="InterPro" id="IPR007561">
    <property type="entry name" value="Cell_div_SepF/SepF-rel"/>
</dbReference>
<keyword evidence="2 6" id="KW-0132">Cell division</keyword>
<evidence type="ECO:0000256" key="2">
    <source>
        <dbReference type="ARBA" id="ARBA00022618"/>
    </source>
</evidence>
<dbReference type="AlphaFoldDB" id="A0A7K1LHI5"/>
<dbReference type="RefSeq" id="WP_129315325.1">
    <property type="nucleotide sequence ID" value="NZ_NOIQ01000006.1"/>
</dbReference>
<evidence type="ECO:0000256" key="7">
    <source>
        <dbReference type="SAM" id="MobiDB-lite"/>
    </source>
</evidence>
<evidence type="ECO:0000256" key="4">
    <source>
        <dbReference type="ARBA" id="ARBA00023306"/>
    </source>
</evidence>
<dbReference type="Gene3D" id="3.30.110.150">
    <property type="entry name" value="SepF-like protein"/>
    <property type="match status" value="1"/>
</dbReference>
<feature type="region of interest" description="Disordered" evidence="7">
    <location>
        <begin position="20"/>
        <end position="148"/>
    </location>
</feature>
<dbReference type="EMBL" id="WOGT01000002">
    <property type="protein sequence ID" value="MUN54649.1"/>
    <property type="molecule type" value="Genomic_DNA"/>
</dbReference>
<name>A0A7K1LHI5_9MICC</name>
<dbReference type="HAMAP" id="MF_01197">
    <property type="entry name" value="SepF"/>
    <property type="match status" value="1"/>
</dbReference>
<dbReference type="GO" id="GO:0005737">
    <property type="term" value="C:cytoplasm"/>
    <property type="evidence" value="ECO:0007669"/>
    <property type="project" value="UniProtKB-SubCell"/>
</dbReference>
<feature type="compositionally biased region" description="Basic and acidic residues" evidence="7">
    <location>
        <begin position="115"/>
        <end position="131"/>
    </location>
</feature>
<feature type="compositionally biased region" description="Basic and acidic residues" evidence="7">
    <location>
        <begin position="47"/>
        <end position="56"/>
    </location>
</feature>
<evidence type="ECO:0000256" key="6">
    <source>
        <dbReference type="HAMAP-Rule" id="MF_01197"/>
    </source>
</evidence>
<keyword evidence="4 6" id="KW-0131">Cell cycle</keyword>
<comment type="subunit">
    <text evidence="6">Homodimer. Interacts with FtsZ.</text>
</comment>
<comment type="function">
    <text evidence="5 6">Cell division protein that is part of the divisome complex and is recruited early to the Z-ring. Probably stimulates Z-ring formation, perhaps through the cross-linking of FtsZ protofilaments. Its function overlaps with FtsA.</text>
</comment>
<keyword evidence="1 6" id="KW-0963">Cytoplasm</keyword>
<evidence type="ECO:0000256" key="3">
    <source>
        <dbReference type="ARBA" id="ARBA00023210"/>
    </source>
</evidence>
<dbReference type="PANTHER" id="PTHR35798:SF1">
    <property type="entry name" value="CELL DIVISION PROTEIN SEPF"/>
    <property type="match status" value="1"/>
</dbReference>
<keyword evidence="3 6" id="KW-0717">Septation</keyword>
<dbReference type="Proteomes" id="UP000462152">
    <property type="component" value="Unassembled WGS sequence"/>
</dbReference>
<feature type="compositionally biased region" description="Low complexity" evidence="7">
    <location>
        <begin position="57"/>
        <end position="67"/>
    </location>
</feature>
<dbReference type="Pfam" id="PF04472">
    <property type="entry name" value="SepF"/>
    <property type="match status" value="1"/>
</dbReference>
<evidence type="ECO:0000256" key="1">
    <source>
        <dbReference type="ARBA" id="ARBA00022490"/>
    </source>
</evidence>
<evidence type="ECO:0000313" key="8">
    <source>
        <dbReference type="EMBL" id="MUN54649.1"/>
    </source>
</evidence>
<keyword evidence="9" id="KW-1185">Reference proteome</keyword>
<organism evidence="8 9">
    <name type="scientific">Rothia koreensis</name>
    <dbReference type="NCBI Taxonomy" id="592378"/>
    <lineage>
        <taxon>Bacteria</taxon>
        <taxon>Bacillati</taxon>
        <taxon>Actinomycetota</taxon>
        <taxon>Actinomycetes</taxon>
        <taxon>Micrococcales</taxon>
        <taxon>Micrococcaceae</taxon>
        <taxon>Rothia</taxon>
    </lineage>
</organism>
<dbReference type="PANTHER" id="PTHR35798">
    <property type="entry name" value="CELL DIVISION PROTEIN SEPF"/>
    <property type="match status" value="1"/>
</dbReference>
<evidence type="ECO:0000256" key="5">
    <source>
        <dbReference type="ARBA" id="ARBA00044936"/>
    </source>
</evidence>
<dbReference type="InterPro" id="IPR023052">
    <property type="entry name" value="Cell_div_SepF"/>
</dbReference>
<feature type="compositionally biased region" description="Basic and acidic residues" evidence="7">
    <location>
        <begin position="68"/>
        <end position="100"/>
    </location>
</feature>
<evidence type="ECO:0000313" key="9">
    <source>
        <dbReference type="Proteomes" id="UP000462152"/>
    </source>
</evidence>
<sequence length="245" mass="26712">MAGTLRQAMVFLGLADDGYEAQPASQQPASQQRRAEPETAAQPYAQYEERAPRETDAGAAATAVAPRPEAEAEPRRSEPVRTEDRRNGASRPAAEREVREAAPSVRSSEGSAAPARRDTEPARDEVRDDYRAPVTPINRAAAQTESDNELRRITTIHPRSYNDAKVIGESFRNNIPVIMNVTDMDVAEAKRLVDFSSGLTFALNGSIERVTEQVFLLTPANLEVLASEDVSSSAPDTDDSLFNQS</sequence>